<proteinExistence type="inferred from homology"/>
<evidence type="ECO:0000256" key="7">
    <source>
        <dbReference type="SAM" id="MobiDB-lite"/>
    </source>
</evidence>
<name>A0ABR3L7M6_9TELE</name>
<dbReference type="Proteomes" id="UP001558613">
    <property type="component" value="Unassembled WGS sequence"/>
</dbReference>
<dbReference type="SUPFAM" id="SSF52309">
    <property type="entry name" value="N-(deoxy)ribosyltransferase-like"/>
    <property type="match status" value="1"/>
</dbReference>
<organism evidence="8 9">
    <name type="scientific">Cirrhinus molitorella</name>
    <name type="common">mud carp</name>
    <dbReference type="NCBI Taxonomy" id="172907"/>
    <lineage>
        <taxon>Eukaryota</taxon>
        <taxon>Metazoa</taxon>
        <taxon>Chordata</taxon>
        <taxon>Craniata</taxon>
        <taxon>Vertebrata</taxon>
        <taxon>Euteleostomi</taxon>
        <taxon>Actinopterygii</taxon>
        <taxon>Neopterygii</taxon>
        <taxon>Teleostei</taxon>
        <taxon>Ostariophysi</taxon>
        <taxon>Cypriniformes</taxon>
        <taxon>Cyprinidae</taxon>
        <taxon>Labeoninae</taxon>
        <taxon>Labeonini</taxon>
        <taxon>Cirrhinus</taxon>
    </lineage>
</organism>
<dbReference type="PANTHER" id="PTHR10912:SF8">
    <property type="entry name" value="ADP-RIBOSYL CYCLASE_CYCLIC ADP-RIBOSE HYDROLASE"/>
    <property type="match status" value="1"/>
</dbReference>
<evidence type="ECO:0000256" key="2">
    <source>
        <dbReference type="ARBA" id="ARBA00011982"/>
    </source>
</evidence>
<keyword evidence="6" id="KW-1015">Disulfide bond</keyword>
<keyword evidence="4" id="KW-0378">Hydrolase</keyword>
<evidence type="ECO:0000313" key="9">
    <source>
        <dbReference type="Proteomes" id="UP001558613"/>
    </source>
</evidence>
<dbReference type="Pfam" id="PF02267">
    <property type="entry name" value="Rib_hydrolayse"/>
    <property type="match status" value="1"/>
</dbReference>
<dbReference type="Gene3D" id="3.40.50.720">
    <property type="entry name" value="NAD(P)-binding Rossmann-like Domain"/>
    <property type="match status" value="1"/>
</dbReference>
<evidence type="ECO:0000313" key="8">
    <source>
        <dbReference type="EMBL" id="KAL1248882.1"/>
    </source>
</evidence>
<reference evidence="8 9" key="1">
    <citation type="submission" date="2023-09" db="EMBL/GenBank/DDBJ databases">
        <authorList>
            <person name="Wang M."/>
        </authorList>
    </citation>
    <scope>NUCLEOTIDE SEQUENCE [LARGE SCALE GENOMIC DNA]</scope>
    <source>
        <strain evidence="8">GT-2023</strain>
        <tissue evidence="8">Liver</tissue>
    </source>
</reference>
<dbReference type="Gene3D" id="1.20.82.10">
    <property type="entry name" value="ADP Ribosyl Cyclase, Chain A, domain 1"/>
    <property type="match status" value="1"/>
</dbReference>
<evidence type="ECO:0000256" key="5">
    <source>
        <dbReference type="ARBA" id="ARBA00023027"/>
    </source>
</evidence>
<accession>A0ABR3L7M6</accession>
<comment type="similarity">
    <text evidence="1">Belongs to the ADP-ribosyl cyclase family.</text>
</comment>
<evidence type="ECO:0000256" key="1">
    <source>
        <dbReference type="ARBA" id="ARBA00005406"/>
    </source>
</evidence>
<comment type="caution">
    <text evidence="8">The sequence shown here is derived from an EMBL/GenBank/DDBJ whole genome shotgun (WGS) entry which is preliminary data.</text>
</comment>
<dbReference type="EMBL" id="JAYMGO010000024">
    <property type="protein sequence ID" value="KAL1248882.1"/>
    <property type="molecule type" value="Genomic_DNA"/>
</dbReference>
<dbReference type="CDD" id="cd04759">
    <property type="entry name" value="Rib_hydrolase"/>
    <property type="match status" value="1"/>
</dbReference>
<evidence type="ECO:0000256" key="4">
    <source>
        <dbReference type="ARBA" id="ARBA00022801"/>
    </source>
</evidence>
<feature type="compositionally biased region" description="Basic and acidic residues" evidence="7">
    <location>
        <begin position="66"/>
        <end position="82"/>
    </location>
</feature>
<evidence type="ECO:0000256" key="6">
    <source>
        <dbReference type="ARBA" id="ARBA00023157"/>
    </source>
</evidence>
<feature type="region of interest" description="Disordered" evidence="7">
    <location>
        <begin position="66"/>
        <end position="92"/>
    </location>
</feature>
<keyword evidence="9" id="KW-1185">Reference proteome</keyword>
<protein>
    <recommendedName>
        <fullName evidence="2">ADP-ribosyl cyclase/cyclic ADP-ribose hydrolase</fullName>
        <ecNumber evidence="2">3.2.2.6</ecNumber>
    </recommendedName>
</protein>
<keyword evidence="5" id="KW-0520">NAD</keyword>
<sequence>MAGMETAHTSVRAESRFGAEYWRSSLEQEEVRRMMAGMETAHTSVRAESRLGAVYWRSTLETEARGQIRKDRKRSGEREGGRVGKGPRAGNRTRDARCATALYVGALPTRLSAPTIDSVKHVNCQKGRENIVFRMIFGFAMLFFLTDITAELGTTPNLKQIVIGRCFEYVTLANLNHGYNCEEIWQEFEKAVVRRSPCDVRVKDYQKMFQVITQTLPCGKLLFWSKTRDLMHSYVAITGSFWTLEDTLLGFMFNKLIWCGQQEKDRGFDYQSCPKWSTCLNHPVYSLWKQASQNFAMAACGNITVLLNGSIHHAFNKKSMFGSVELDNLNPRIVTHVHIKVTYNLEGPFLESCTQGSILGLIEVLKKRGFRWTCADNDLYV</sequence>
<evidence type="ECO:0000256" key="3">
    <source>
        <dbReference type="ARBA" id="ARBA00022679"/>
    </source>
</evidence>
<keyword evidence="3" id="KW-0808">Transferase</keyword>
<gene>
    <name evidence="8" type="ORF">QQF64_022200</name>
</gene>
<dbReference type="InterPro" id="IPR003193">
    <property type="entry name" value="ADP-ribosyl_cyclase"/>
</dbReference>
<dbReference type="EC" id="3.2.2.6" evidence="2"/>
<dbReference type="PANTHER" id="PTHR10912">
    <property type="entry name" value="ADP-RIBOSYL CYCLASE"/>
    <property type="match status" value="1"/>
</dbReference>